<feature type="domain" description="Histidine kinase" evidence="5">
    <location>
        <begin position="545"/>
        <end position="715"/>
    </location>
</feature>
<evidence type="ECO:0000256" key="4">
    <source>
        <dbReference type="SAM" id="Coils"/>
    </source>
</evidence>
<keyword evidence="3" id="KW-0597">Phosphoprotein</keyword>
<dbReference type="EC" id="2.7.13.3" evidence="2"/>
<dbReference type="STRING" id="1121013.GCA_000426365_02191"/>
<evidence type="ECO:0000259" key="5">
    <source>
        <dbReference type="PROSITE" id="PS50109"/>
    </source>
</evidence>
<dbReference type="AlphaFoldDB" id="A0A091BFY5"/>
<dbReference type="PANTHER" id="PTHR43065">
    <property type="entry name" value="SENSOR HISTIDINE KINASE"/>
    <property type="match status" value="1"/>
</dbReference>
<dbReference type="Gene3D" id="1.10.287.130">
    <property type="match status" value="1"/>
</dbReference>
<dbReference type="PANTHER" id="PTHR43065:SF50">
    <property type="entry name" value="HISTIDINE KINASE"/>
    <property type="match status" value="1"/>
</dbReference>
<keyword evidence="7" id="KW-1185">Reference proteome</keyword>
<dbReference type="OrthoDB" id="1931120at2"/>
<dbReference type="SUPFAM" id="SSF55874">
    <property type="entry name" value="ATPase domain of HSP90 chaperone/DNA topoisomerase II/histidine kinase"/>
    <property type="match status" value="1"/>
</dbReference>
<comment type="catalytic activity">
    <reaction evidence="1">
        <text>ATP + protein L-histidine = ADP + protein N-phospho-L-histidine.</text>
        <dbReference type="EC" id="2.7.13.3"/>
    </reaction>
</comment>
<dbReference type="InterPro" id="IPR029016">
    <property type="entry name" value="GAF-like_dom_sf"/>
</dbReference>
<dbReference type="GO" id="GO:0000155">
    <property type="term" value="F:phosphorelay sensor kinase activity"/>
    <property type="evidence" value="ECO:0007669"/>
    <property type="project" value="InterPro"/>
</dbReference>
<protein>
    <recommendedName>
        <fullName evidence="2">histidine kinase</fullName>
        <ecNumber evidence="2">2.7.13.3</ecNumber>
    </recommendedName>
</protein>
<dbReference type="InterPro" id="IPR004358">
    <property type="entry name" value="Sig_transdc_His_kin-like_C"/>
</dbReference>
<evidence type="ECO:0000256" key="2">
    <source>
        <dbReference type="ARBA" id="ARBA00012438"/>
    </source>
</evidence>
<dbReference type="Gene3D" id="3.30.450.40">
    <property type="match status" value="2"/>
</dbReference>
<dbReference type="EMBL" id="AWXU01000017">
    <property type="protein sequence ID" value="KFN50656.1"/>
    <property type="molecule type" value="Genomic_DNA"/>
</dbReference>
<comment type="caution">
    <text evidence="6">The sequence shown here is derived from an EMBL/GenBank/DDBJ whole genome shotgun (WGS) entry which is preliminary data.</text>
</comment>
<gene>
    <name evidence="6" type="ORF">P873_05710</name>
</gene>
<dbReference type="Gene3D" id="3.30.565.10">
    <property type="entry name" value="Histidine kinase-like ATPase, C-terminal domain"/>
    <property type="match status" value="1"/>
</dbReference>
<dbReference type="PROSITE" id="PS50109">
    <property type="entry name" value="HIS_KIN"/>
    <property type="match status" value="1"/>
</dbReference>
<reference evidence="6 7" key="1">
    <citation type="submission" date="2013-09" db="EMBL/GenBank/DDBJ databases">
        <title>Genome sequencing of Arenimonas composti.</title>
        <authorList>
            <person name="Chen F."/>
            <person name="Wang G."/>
        </authorList>
    </citation>
    <scope>NUCLEOTIDE SEQUENCE [LARGE SCALE GENOMIC DNA]</scope>
    <source>
        <strain evidence="6 7">TR7-09</strain>
    </source>
</reference>
<sequence length="724" mass="78411">MSAAAGEDGQDAAARIAALEAELAEARRAAELQRALYEIAALPAAENLGAAHYARLHAAVNRLMDARNFVIALYDEKRGLIREEYLVDQNPDERMEVFPFGEGMSSLVIRSRRPWLLDQAAFHAHVAAGDIVAPRGSIDFHSWMGVPLLAEDTVYGLIIVQSYDPAVTYTPADLELLVFVAGHVANLIVRRRAHRALTQALDEVQQSAETLRMVGDIGKDLTAQLDVLAICRTLERHFAESMPCDAFGVALLSADGGHLHYVYYVEDGVVDTTNAFPMDHPTSLAVATLREDRELTLYNEARLDAAPDAQSLAPGAPILSAVFRPLIANGRRIGVVTVQSHQTDAYRPRHLEVFRSAAAFAAIALANADAYRAAETAREQAAQALAELRQAEAQLVHAEKMAALGQLIAGVAHEINTPIGAIKSSGQSIVGATESALSGMPKLLVRLDDGDRRRFFDLISRASRTRTVLSTREERAIVRELATRLEALGIAQARHRAGLLAQLQAQDGLDEVLPLLRHPEADAILDNAWGIATIVANADNINIAVDRVAKIVFALKAFSRSDGAEVWSTVDLRDGIETVLTLYRNQIRHGVDLVREFADDVPPVHCQPDELNQVWTNLVHNALQAMEHRGRLTIALRRAGGDAVAVAVGDTGRGIPEAIRARIFDPFFTTKAAGEGTGLGLDIVRKIVERHGGRIDVDSEVDRGTTFTVTLPVAGPNAASRDSG</sequence>
<dbReference type="InterPro" id="IPR036097">
    <property type="entry name" value="HisK_dim/P_sf"/>
</dbReference>
<accession>A0A091BFY5</accession>
<feature type="coiled-coil region" evidence="4">
    <location>
        <begin position="367"/>
        <end position="401"/>
    </location>
</feature>
<evidence type="ECO:0000313" key="7">
    <source>
        <dbReference type="Proteomes" id="UP000029391"/>
    </source>
</evidence>
<dbReference type="CDD" id="cd00082">
    <property type="entry name" value="HisKA"/>
    <property type="match status" value="1"/>
</dbReference>
<name>A0A091BFY5_9GAMM</name>
<evidence type="ECO:0000313" key="6">
    <source>
        <dbReference type="EMBL" id="KFN50656.1"/>
    </source>
</evidence>
<dbReference type="SUPFAM" id="SSF55781">
    <property type="entry name" value="GAF domain-like"/>
    <property type="match status" value="2"/>
</dbReference>
<dbReference type="eggNOG" id="COG4191">
    <property type="taxonomic scope" value="Bacteria"/>
</dbReference>
<dbReference type="SMART" id="SM00387">
    <property type="entry name" value="HATPase_c"/>
    <property type="match status" value="1"/>
</dbReference>
<dbReference type="InterPro" id="IPR003018">
    <property type="entry name" value="GAF"/>
</dbReference>
<dbReference type="InterPro" id="IPR003594">
    <property type="entry name" value="HATPase_dom"/>
</dbReference>
<keyword evidence="4" id="KW-0175">Coiled coil</keyword>
<organism evidence="6 7">
    <name type="scientific">Arenimonas composti TR7-09 = DSM 18010</name>
    <dbReference type="NCBI Taxonomy" id="1121013"/>
    <lineage>
        <taxon>Bacteria</taxon>
        <taxon>Pseudomonadati</taxon>
        <taxon>Pseudomonadota</taxon>
        <taxon>Gammaproteobacteria</taxon>
        <taxon>Lysobacterales</taxon>
        <taxon>Lysobacteraceae</taxon>
        <taxon>Arenimonas</taxon>
    </lineage>
</organism>
<dbReference type="PRINTS" id="PR00344">
    <property type="entry name" value="BCTRLSENSOR"/>
</dbReference>
<evidence type="ECO:0000256" key="3">
    <source>
        <dbReference type="ARBA" id="ARBA00022553"/>
    </source>
</evidence>
<dbReference type="InterPro" id="IPR005467">
    <property type="entry name" value="His_kinase_dom"/>
</dbReference>
<dbReference type="Proteomes" id="UP000029391">
    <property type="component" value="Unassembled WGS sequence"/>
</dbReference>
<dbReference type="Pfam" id="PF02518">
    <property type="entry name" value="HATPase_c"/>
    <property type="match status" value="1"/>
</dbReference>
<feature type="coiled-coil region" evidence="4">
    <location>
        <begin position="9"/>
        <end position="36"/>
    </location>
</feature>
<dbReference type="SUPFAM" id="SSF47384">
    <property type="entry name" value="Homodimeric domain of signal transducing histidine kinase"/>
    <property type="match status" value="1"/>
</dbReference>
<proteinExistence type="predicted"/>
<dbReference type="Pfam" id="PF13185">
    <property type="entry name" value="GAF_2"/>
    <property type="match status" value="2"/>
</dbReference>
<dbReference type="InterPro" id="IPR036890">
    <property type="entry name" value="HATPase_C_sf"/>
</dbReference>
<dbReference type="InterPro" id="IPR003661">
    <property type="entry name" value="HisK_dim/P_dom"/>
</dbReference>
<dbReference type="SMART" id="SM00065">
    <property type="entry name" value="GAF"/>
    <property type="match status" value="2"/>
</dbReference>
<evidence type="ECO:0000256" key="1">
    <source>
        <dbReference type="ARBA" id="ARBA00000085"/>
    </source>
</evidence>
<dbReference type="RefSeq" id="WP_051239904.1">
    <property type="nucleotide sequence ID" value="NZ_AUFF01000006.1"/>
</dbReference>